<reference evidence="2 3" key="1">
    <citation type="submission" date="2018-01" db="EMBL/GenBank/DDBJ databases">
        <title>Whole genome sequencing of Histamine producing bacteria.</title>
        <authorList>
            <person name="Butler K."/>
        </authorList>
    </citation>
    <scope>NUCLEOTIDE SEQUENCE [LARGE SCALE GENOMIC DNA]</scope>
    <source>
        <strain evidence="2 3">FS-7.2</strain>
    </source>
</reference>
<dbReference type="AlphaFoldDB" id="A0A2T3KM00"/>
<dbReference type="Proteomes" id="UP000241426">
    <property type="component" value="Unassembled WGS sequence"/>
</dbReference>
<gene>
    <name evidence="2" type="ORF">C9J27_06165</name>
</gene>
<sequence length="334" mass="36858">MDCKFKKIAVAGLCAISVCAFSYIEYVSFTPDISPLSDVVKIAYEDNGSPVRGTDVPGVATTSTLANILDVMIDKKNGGFQSSGILAKLGLQDNITSWETGVRYMAIDFSQALQLNFSKQNSNQDDDPVLRKTVGLLTFPATSYWFPSSESQYAKTLDGVRDFESRLLDSDDSNAQFVARVGTLTPWLGMVSKRLDGYNQKLLMSQDYYRVNTNLAGDREGGESKTSPDFSLDRTPWVEVDNVFFEARGACWALIQEFEAIASDFNRTLKDKNNLPMVEQIIADLKKTQEEPAFFMVLNGGGYGFTSNYSLTLASYIGSASRNLHSLIKSLNNG</sequence>
<dbReference type="EMBL" id="PYNF01000003">
    <property type="protein sequence ID" value="PSV00724.1"/>
    <property type="molecule type" value="Genomic_DNA"/>
</dbReference>
<feature type="chain" id="PRO_5015456016" evidence="1">
    <location>
        <begin position="23"/>
        <end position="334"/>
    </location>
</feature>
<evidence type="ECO:0000313" key="3">
    <source>
        <dbReference type="Proteomes" id="UP000241426"/>
    </source>
</evidence>
<dbReference type="Pfam" id="PF10095">
    <property type="entry name" value="DUF2333"/>
    <property type="match status" value="1"/>
</dbReference>
<protein>
    <submittedName>
        <fullName evidence="2">DUF2333 domain-containing protein</fullName>
    </submittedName>
</protein>
<comment type="caution">
    <text evidence="2">The sequence shown here is derived from an EMBL/GenBank/DDBJ whole genome shotgun (WGS) entry which is preliminary data.</text>
</comment>
<name>A0A2T3KM00_9GAMM</name>
<feature type="signal peptide" evidence="1">
    <location>
        <begin position="1"/>
        <end position="22"/>
    </location>
</feature>
<evidence type="ECO:0000256" key="1">
    <source>
        <dbReference type="SAM" id="SignalP"/>
    </source>
</evidence>
<organism evidence="2 3">
    <name type="scientific">Photobacterium kishitanii</name>
    <dbReference type="NCBI Taxonomy" id="318456"/>
    <lineage>
        <taxon>Bacteria</taxon>
        <taxon>Pseudomonadati</taxon>
        <taxon>Pseudomonadota</taxon>
        <taxon>Gammaproteobacteria</taxon>
        <taxon>Vibrionales</taxon>
        <taxon>Vibrionaceae</taxon>
        <taxon>Photobacterium</taxon>
    </lineage>
</organism>
<evidence type="ECO:0000313" key="2">
    <source>
        <dbReference type="EMBL" id="PSV00724.1"/>
    </source>
</evidence>
<proteinExistence type="predicted"/>
<dbReference type="InterPro" id="IPR016936">
    <property type="entry name" value="UCP029693"/>
</dbReference>
<keyword evidence="1" id="KW-0732">Signal</keyword>
<accession>A0A2T3KM00</accession>